<dbReference type="Proteomes" id="UP001589799">
    <property type="component" value="Unassembled WGS sequence"/>
</dbReference>
<gene>
    <name evidence="2" type="ORF">ACFFII_14730</name>
</gene>
<proteinExistence type="predicted"/>
<comment type="caution">
    <text evidence="2">The sequence shown here is derived from an EMBL/GenBank/DDBJ whole genome shotgun (WGS) entry which is preliminary data.</text>
</comment>
<feature type="transmembrane region" description="Helical" evidence="1">
    <location>
        <begin position="108"/>
        <end position="124"/>
    </location>
</feature>
<keyword evidence="1" id="KW-0472">Membrane</keyword>
<reference evidence="2 3" key="1">
    <citation type="submission" date="2024-09" db="EMBL/GenBank/DDBJ databases">
        <authorList>
            <person name="Sun Q."/>
            <person name="Mori K."/>
        </authorList>
    </citation>
    <scope>NUCLEOTIDE SEQUENCE [LARGE SCALE GENOMIC DNA]</scope>
    <source>
        <strain evidence="2 3">KCTC 22789</strain>
    </source>
</reference>
<keyword evidence="3" id="KW-1185">Reference proteome</keyword>
<evidence type="ECO:0000313" key="2">
    <source>
        <dbReference type="EMBL" id="MFC0342021.1"/>
    </source>
</evidence>
<dbReference type="EMBL" id="JBHLWE010000043">
    <property type="protein sequence ID" value="MFC0342021.1"/>
    <property type="molecule type" value="Genomic_DNA"/>
</dbReference>
<accession>A0ABV6I709</accession>
<keyword evidence="1" id="KW-1133">Transmembrane helix</keyword>
<name>A0ABV6I709_9RHOB</name>
<dbReference type="InterPro" id="IPR036844">
    <property type="entry name" value="Hint_dom_sf"/>
</dbReference>
<evidence type="ECO:0000256" key="1">
    <source>
        <dbReference type="SAM" id="Phobius"/>
    </source>
</evidence>
<evidence type="ECO:0000313" key="3">
    <source>
        <dbReference type="Proteomes" id="UP001589799"/>
    </source>
</evidence>
<keyword evidence="1" id="KW-0812">Transmembrane</keyword>
<dbReference type="RefSeq" id="WP_377699628.1">
    <property type="nucleotide sequence ID" value="NZ_JBHLWE010000043.1"/>
</dbReference>
<evidence type="ECO:0008006" key="4">
    <source>
        <dbReference type="Google" id="ProtNLM"/>
    </source>
</evidence>
<sequence>MEYAMTVRARRFRAFSKINIVSTMGRNFILSNRGHFSSDATPALSSSEDHLVPAQDRQRARRHWPAGLAAALWGALWGGSALAGGYVAPILELAPAAPVATAGTSPNWWMALVPLFLFALLGRADRGDNGLTPLPGDYGGPCFGEDTLIQLERGWVPVQMIEAGERIVTSRGLQTILAVESWRPVDYRDRPFVVEGVRLSPNHGVAAGEIIVPACRLSTARSPIDGGSYFHILVADHSWLFAKAEAEAPVLRAESLCMTADLKLARKFPDLVDRHAADPVAPVRVGLKDSAMRTAA</sequence>
<protein>
    <recommendedName>
        <fullName evidence="4">Hint domain-containing protein</fullName>
    </recommendedName>
</protein>
<feature type="transmembrane region" description="Helical" evidence="1">
    <location>
        <begin position="66"/>
        <end position="88"/>
    </location>
</feature>
<dbReference type="SUPFAM" id="SSF51294">
    <property type="entry name" value="Hedgehog/intein (Hint) domain"/>
    <property type="match status" value="1"/>
</dbReference>
<organism evidence="2 3">
    <name type="scientific">Paracoccus niistensis</name>
    <dbReference type="NCBI Taxonomy" id="632935"/>
    <lineage>
        <taxon>Bacteria</taxon>
        <taxon>Pseudomonadati</taxon>
        <taxon>Pseudomonadota</taxon>
        <taxon>Alphaproteobacteria</taxon>
        <taxon>Rhodobacterales</taxon>
        <taxon>Paracoccaceae</taxon>
        <taxon>Paracoccus</taxon>
    </lineage>
</organism>